<gene>
    <name evidence="3" type="ORF">JR316_007891</name>
    <name evidence="2" type="ORF">JR316_012957</name>
</gene>
<proteinExistence type="predicted"/>
<comment type="caution">
    <text evidence="2">The sequence shown here is derived from an EMBL/GenBank/DDBJ whole genome shotgun (WGS) entry which is preliminary data.</text>
</comment>
<reference evidence="2" key="1">
    <citation type="submission" date="2021-02" db="EMBL/GenBank/DDBJ databases">
        <title>Psilocybe cubensis genome.</title>
        <authorList>
            <person name="Mckernan K.J."/>
            <person name="Crawford S."/>
            <person name="Trippe A."/>
            <person name="Kane L.T."/>
            <person name="Mclaughlin S."/>
        </authorList>
    </citation>
    <scope>NUCLEOTIDE SEQUENCE [LARGE SCALE GENOMIC DNA]</scope>
    <source>
        <strain evidence="2">MGC-MH-2018</strain>
    </source>
</reference>
<protein>
    <recommendedName>
        <fullName evidence="1">Mitochondrial splicing suppressor 51-like C-terminal domain-containing protein</fullName>
    </recommendedName>
</protein>
<feature type="domain" description="Mitochondrial splicing suppressor 51-like C-terminal" evidence="1">
    <location>
        <begin position="105"/>
        <end position="193"/>
    </location>
</feature>
<organism evidence="2">
    <name type="scientific">Psilocybe cubensis</name>
    <name type="common">Psychedelic mushroom</name>
    <name type="synonym">Stropharia cubensis</name>
    <dbReference type="NCBI Taxonomy" id="181762"/>
    <lineage>
        <taxon>Eukaryota</taxon>
        <taxon>Fungi</taxon>
        <taxon>Dikarya</taxon>
        <taxon>Basidiomycota</taxon>
        <taxon>Agaricomycotina</taxon>
        <taxon>Agaricomycetes</taxon>
        <taxon>Agaricomycetidae</taxon>
        <taxon>Agaricales</taxon>
        <taxon>Agaricineae</taxon>
        <taxon>Strophariaceae</taxon>
        <taxon>Psilocybe</taxon>
    </lineage>
</organism>
<dbReference type="PANTHER" id="PTHR28069">
    <property type="entry name" value="GH20023P"/>
    <property type="match status" value="1"/>
</dbReference>
<accession>A0A8H7XK35</accession>
<dbReference type="EMBL" id="JAFIQS010000007">
    <property type="protein sequence ID" value="KAG5167540.1"/>
    <property type="molecule type" value="Genomic_DNA"/>
</dbReference>
<dbReference type="OrthoDB" id="432970at2759"/>
<name>A0A8H7XK35_PSICU</name>
<evidence type="ECO:0000313" key="3">
    <source>
        <dbReference type="EMBL" id="KAG5167540.1"/>
    </source>
</evidence>
<dbReference type="PANTHER" id="PTHR28069:SF2">
    <property type="entry name" value="GH20023P"/>
    <property type="match status" value="1"/>
</dbReference>
<dbReference type="Pfam" id="PF20179">
    <property type="entry name" value="MSS51_C"/>
    <property type="match status" value="1"/>
</dbReference>
<evidence type="ECO:0000313" key="2">
    <source>
        <dbReference type="EMBL" id="KAG5162038.1"/>
    </source>
</evidence>
<dbReference type="EMBL" id="JAFIQS010000021">
    <property type="protein sequence ID" value="KAG5162038.1"/>
    <property type="molecule type" value="Genomic_DNA"/>
</dbReference>
<evidence type="ECO:0000259" key="1">
    <source>
        <dbReference type="Pfam" id="PF20179"/>
    </source>
</evidence>
<dbReference type="AlphaFoldDB" id="A0A8H7XK35"/>
<sequence>MRVGQLIHDINLFKGGFTMWTPSRRFPSWRSLRGLDWENFRPDVEREFGHLVPPYLMDAALRCVTEGLAAPMTILWALELFNEDDSWTKKETLTIHVCLGAGSNYYEYIARQGEKYVKPDLAVAFDAGCSEPENIESWRKTMAQLVKLKIPCVFTAFCPEDSIKEANMLIDAGAVLHKELTPTKRNPWGSQMATIEAMKVTGFYSKRAWLTGSFCQSFL</sequence>
<dbReference type="InterPro" id="IPR046824">
    <property type="entry name" value="Mss51-like_C"/>
</dbReference>